<organism evidence="6 7">
    <name type="scientific">Falsigemmobacter faecalis</name>
    <dbReference type="NCBI Taxonomy" id="2488730"/>
    <lineage>
        <taxon>Bacteria</taxon>
        <taxon>Pseudomonadati</taxon>
        <taxon>Pseudomonadota</taxon>
        <taxon>Alphaproteobacteria</taxon>
        <taxon>Rhodobacterales</taxon>
        <taxon>Paracoccaceae</taxon>
        <taxon>Falsigemmobacter</taxon>
    </lineage>
</organism>
<dbReference type="RefSeq" id="WP_124966585.1">
    <property type="nucleotide sequence ID" value="NZ_RRAZ01000042.1"/>
</dbReference>
<dbReference type="CDD" id="cd07402">
    <property type="entry name" value="MPP_GpdQ"/>
    <property type="match status" value="1"/>
</dbReference>
<dbReference type="Gene3D" id="3.60.21.10">
    <property type="match status" value="1"/>
</dbReference>
<dbReference type="InterPro" id="IPR050884">
    <property type="entry name" value="CNP_phosphodiesterase-III"/>
</dbReference>
<dbReference type="Proteomes" id="UP000282125">
    <property type="component" value="Unassembled WGS sequence"/>
</dbReference>
<dbReference type="Pfam" id="PF00149">
    <property type="entry name" value="Metallophos"/>
    <property type="match status" value="1"/>
</dbReference>
<name>A0A3P3D4Z2_9RHOB</name>
<keyword evidence="2" id="KW-0378">Hydrolase</keyword>
<proteinExistence type="inferred from homology"/>
<evidence type="ECO:0000256" key="2">
    <source>
        <dbReference type="ARBA" id="ARBA00022801"/>
    </source>
</evidence>
<evidence type="ECO:0000313" key="6">
    <source>
        <dbReference type="EMBL" id="RRH69445.1"/>
    </source>
</evidence>
<dbReference type="OrthoDB" id="651281at2"/>
<keyword evidence="1" id="KW-0479">Metal-binding</keyword>
<gene>
    <name evidence="6" type="ORF">EG244_18140</name>
</gene>
<evidence type="ECO:0000256" key="3">
    <source>
        <dbReference type="ARBA" id="ARBA00023004"/>
    </source>
</evidence>
<dbReference type="InterPro" id="IPR026575">
    <property type="entry name" value="GpdQ/CpdA-like"/>
</dbReference>
<dbReference type="GO" id="GO:0004112">
    <property type="term" value="F:cyclic-nucleotide phosphodiesterase activity"/>
    <property type="evidence" value="ECO:0007669"/>
    <property type="project" value="InterPro"/>
</dbReference>
<comment type="similarity">
    <text evidence="4">Belongs to the cyclic nucleotide phosphodiesterase class-III family.</text>
</comment>
<evidence type="ECO:0000256" key="4">
    <source>
        <dbReference type="ARBA" id="ARBA00025742"/>
    </source>
</evidence>
<dbReference type="InterPro" id="IPR029052">
    <property type="entry name" value="Metallo-depent_PP-like"/>
</dbReference>
<dbReference type="InterPro" id="IPR004843">
    <property type="entry name" value="Calcineurin-like_PHP"/>
</dbReference>
<accession>A0A3P3D4Z2</accession>
<sequence length="284" mass="31672">MKFIHLTDTHVIGEDRRLYGANPARRLRLAIESINREHGDAAFVVVTGDLTHWGDAQAYEAFSRAIGDLQMPVVLMVGNHDVTPAFTSAFPSAMRDENGFVQGARQSEEGLCLFLDTRVEGSHAGGYCPARLDWLAARLSESEGPVMLFMHHPPFEIGCGHMDDIRMLDHEAFRAVLEPHRARIRHLFFGHAHRPIFGNWQGISFSCMRGLNHQLDLFLIPDDGTAPGNLAEPAYGVVLAQKGNMIVHMHEFALRAPRFDLMAPPGVDPVIYATTMQHPDFTEI</sequence>
<dbReference type="SUPFAM" id="SSF56300">
    <property type="entry name" value="Metallo-dependent phosphatases"/>
    <property type="match status" value="1"/>
</dbReference>
<protein>
    <submittedName>
        <fullName evidence="6">Phosphodiesterase</fullName>
    </submittedName>
</protein>
<reference evidence="6 7" key="1">
    <citation type="submission" date="2018-11" db="EMBL/GenBank/DDBJ databases">
        <title>Gemmobacter sp. nov., YIM 102744-1 draft genome.</title>
        <authorList>
            <person name="Li G."/>
            <person name="Jiang Y."/>
        </authorList>
    </citation>
    <scope>NUCLEOTIDE SEQUENCE [LARGE SCALE GENOMIC DNA]</scope>
    <source>
        <strain evidence="6 7">YIM 102744-1</strain>
    </source>
</reference>
<evidence type="ECO:0000259" key="5">
    <source>
        <dbReference type="Pfam" id="PF00149"/>
    </source>
</evidence>
<dbReference type="PANTHER" id="PTHR42988:SF2">
    <property type="entry name" value="CYCLIC NUCLEOTIDE PHOSPHODIESTERASE CBUA0032-RELATED"/>
    <property type="match status" value="1"/>
</dbReference>
<evidence type="ECO:0000313" key="7">
    <source>
        <dbReference type="Proteomes" id="UP000282125"/>
    </source>
</evidence>
<feature type="domain" description="Calcineurin-like phosphoesterase" evidence="5">
    <location>
        <begin position="1"/>
        <end position="195"/>
    </location>
</feature>
<dbReference type="AlphaFoldDB" id="A0A3P3D4Z2"/>
<dbReference type="PANTHER" id="PTHR42988">
    <property type="entry name" value="PHOSPHOHYDROLASE"/>
    <property type="match status" value="1"/>
</dbReference>
<keyword evidence="3" id="KW-0408">Iron</keyword>
<comment type="caution">
    <text evidence="6">The sequence shown here is derived from an EMBL/GenBank/DDBJ whole genome shotgun (WGS) entry which is preliminary data.</text>
</comment>
<keyword evidence="7" id="KW-1185">Reference proteome</keyword>
<dbReference type="EMBL" id="RRAZ01000042">
    <property type="protein sequence ID" value="RRH69445.1"/>
    <property type="molecule type" value="Genomic_DNA"/>
</dbReference>
<dbReference type="GO" id="GO:0046872">
    <property type="term" value="F:metal ion binding"/>
    <property type="evidence" value="ECO:0007669"/>
    <property type="project" value="UniProtKB-KW"/>
</dbReference>
<evidence type="ECO:0000256" key="1">
    <source>
        <dbReference type="ARBA" id="ARBA00022723"/>
    </source>
</evidence>